<evidence type="ECO:0000256" key="1">
    <source>
        <dbReference type="SAM" id="SignalP"/>
    </source>
</evidence>
<dbReference type="OrthoDB" id="5293813at2759"/>
<evidence type="ECO:0008006" key="4">
    <source>
        <dbReference type="Google" id="ProtNLM"/>
    </source>
</evidence>
<gene>
    <name evidence="2" type="ORF">IFR04_014111</name>
</gene>
<protein>
    <recommendedName>
        <fullName evidence="4">Sexual development protein</fullName>
    </recommendedName>
</protein>
<sequence length="372" mass="39486">MLSNLLPASLLSLSYLVLVSAAPFKFTDNPLGNSFPNPSQQQILDIQTQAHGSLPNGPSPATINPNTLTSLRLIAFNELFEVAFFSSLLNNITTNATGYEFQSSSSRDSAVAAVTAILAQEELHALNANGALSHFNTPPIQPCQYTFPTTTYEDAIALASTFTDLVLGTLQDVSTLMGSNGDASLIGGITSVIGQEGEQNGFFRSSAGKIPSALPFLTTSTREFAFSALNQNFVVPGSCDPSNLATIDLPIFPPLSVLTQNITAKEQMLNFSLEFETGAGTQGKIWKEQMGMEYNNLTVVYVNQQNLPVVQKIQNLDLTAGGLTFEAMFPFEEGTFGNGMTIAVLAMSGGNLTTVEGVASATVFGPGLIEIN</sequence>
<dbReference type="Pfam" id="PF13668">
    <property type="entry name" value="Ferritin_2"/>
    <property type="match status" value="1"/>
</dbReference>
<name>A0A8H7T042_9HELO</name>
<feature type="chain" id="PRO_5034167566" description="Sexual development protein" evidence="1">
    <location>
        <begin position="22"/>
        <end position="372"/>
    </location>
</feature>
<evidence type="ECO:0000313" key="2">
    <source>
        <dbReference type="EMBL" id="KAG4412744.1"/>
    </source>
</evidence>
<comment type="caution">
    <text evidence="2">The sequence shown here is derived from an EMBL/GenBank/DDBJ whole genome shotgun (WGS) entry which is preliminary data.</text>
</comment>
<dbReference type="Proteomes" id="UP000664132">
    <property type="component" value="Unassembled WGS sequence"/>
</dbReference>
<accession>A0A8H7T042</accession>
<reference evidence="2" key="1">
    <citation type="submission" date="2021-02" db="EMBL/GenBank/DDBJ databases">
        <title>Genome sequence Cadophora malorum strain M34.</title>
        <authorList>
            <person name="Stefanovic E."/>
            <person name="Vu D."/>
            <person name="Scully C."/>
            <person name="Dijksterhuis J."/>
            <person name="Roader J."/>
            <person name="Houbraken J."/>
        </authorList>
    </citation>
    <scope>NUCLEOTIDE SEQUENCE</scope>
    <source>
        <strain evidence="2">M34</strain>
    </source>
</reference>
<proteinExistence type="predicted"/>
<keyword evidence="1" id="KW-0732">Signal</keyword>
<evidence type="ECO:0000313" key="3">
    <source>
        <dbReference type="Proteomes" id="UP000664132"/>
    </source>
</evidence>
<feature type="signal peptide" evidence="1">
    <location>
        <begin position="1"/>
        <end position="21"/>
    </location>
</feature>
<keyword evidence="3" id="KW-1185">Reference proteome</keyword>
<organism evidence="2 3">
    <name type="scientific">Cadophora malorum</name>
    <dbReference type="NCBI Taxonomy" id="108018"/>
    <lineage>
        <taxon>Eukaryota</taxon>
        <taxon>Fungi</taxon>
        <taxon>Dikarya</taxon>
        <taxon>Ascomycota</taxon>
        <taxon>Pezizomycotina</taxon>
        <taxon>Leotiomycetes</taxon>
        <taxon>Helotiales</taxon>
        <taxon>Ploettnerulaceae</taxon>
        <taxon>Cadophora</taxon>
    </lineage>
</organism>
<dbReference type="AlphaFoldDB" id="A0A8H7T042"/>
<dbReference type="EMBL" id="JAFJYH010000357">
    <property type="protein sequence ID" value="KAG4412744.1"/>
    <property type="molecule type" value="Genomic_DNA"/>
</dbReference>